<comment type="caution">
    <text evidence="1">The sequence shown here is derived from an EMBL/GenBank/DDBJ whole genome shotgun (WGS) entry which is preliminary data.</text>
</comment>
<dbReference type="Proteomes" id="UP001596004">
    <property type="component" value="Unassembled WGS sequence"/>
</dbReference>
<name>A0ABV9C9F9_9ACTN</name>
<protein>
    <submittedName>
        <fullName evidence="1">Uncharacterized protein</fullName>
    </submittedName>
</protein>
<reference evidence="2" key="1">
    <citation type="journal article" date="2019" name="Int. J. Syst. Evol. Microbiol.">
        <title>The Global Catalogue of Microorganisms (GCM) 10K type strain sequencing project: providing services to taxonomists for standard genome sequencing and annotation.</title>
        <authorList>
            <consortium name="The Broad Institute Genomics Platform"/>
            <consortium name="The Broad Institute Genome Sequencing Center for Infectious Disease"/>
            <person name="Wu L."/>
            <person name="Ma J."/>
        </authorList>
    </citation>
    <scope>NUCLEOTIDE SEQUENCE [LARGE SCALE GENOMIC DNA]</scope>
    <source>
        <strain evidence="2">CGMCC 4.7132</strain>
    </source>
</reference>
<evidence type="ECO:0000313" key="2">
    <source>
        <dbReference type="Proteomes" id="UP001596004"/>
    </source>
</evidence>
<keyword evidence="2" id="KW-1185">Reference proteome</keyword>
<organism evidence="1 2">
    <name type="scientific">Sphaerisporangium dianthi</name>
    <dbReference type="NCBI Taxonomy" id="1436120"/>
    <lineage>
        <taxon>Bacteria</taxon>
        <taxon>Bacillati</taxon>
        <taxon>Actinomycetota</taxon>
        <taxon>Actinomycetes</taxon>
        <taxon>Streptosporangiales</taxon>
        <taxon>Streptosporangiaceae</taxon>
        <taxon>Sphaerisporangium</taxon>
    </lineage>
</organism>
<accession>A0ABV9C9F9</accession>
<gene>
    <name evidence="1" type="ORF">ACFO60_00965</name>
</gene>
<dbReference type="EMBL" id="JBHSFP010000001">
    <property type="protein sequence ID" value="MFC4529317.1"/>
    <property type="molecule type" value="Genomic_DNA"/>
</dbReference>
<sequence length="160" mass="17195">MRTRTVNTIVAAAFCVVVATGAFVFVRAQTFLDFLLMRADPACVEQAAADNDRLAGVIAPYLPSVRPDDIDGGHGCEPPERGAWVEVELYGPSIERVLLGFGPPAWTRLPEAEAREQAEPGQNAAAVTGKVDDREVDVYAFQAESGKGPVTVMAWFTGEE</sequence>
<proteinExistence type="predicted"/>
<evidence type="ECO:0000313" key="1">
    <source>
        <dbReference type="EMBL" id="MFC4529317.1"/>
    </source>
</evidence>
<dbReference type="RefSeq" id="WP_380835741.1">
    <property type="nucleotide sequence ID" value="NZ_JBHSFP010000001.1"/>
</dbReference>